<evidence type="ECO:0000259" key="10">
    <source>
        <dbReference type="Pfam" id="PF25041"/>
    </source>
</evidence>
<accession>A0A834VC92</accession>
<dbReference type="Pfam" id="PF23659">
    <property type="entry name" value="UFL1"/>
    <property type="match status" value="1"/>
</dbReference>
<reference evidence="13" key="1">
    <citation type="journal article" date="2020" name="PLoS Negl. Trop. Dis.">
        <title>High-quality nuclear genome for Sarcoptes scabiei-A critical resource for a neglected parasite.</title>
        <authorList>
            <person name="Korhonen P.K."/>
            <person name="Gasser R.B."/>
            <person name="Ma G."/>
            <person name="Wang T."/>
            <person name="Stroehlein A.J."/>
            <person name="Young N.D."/>
            <person name="Ang C.S."/>
            <person name="Fernando D.D."/>
            <person name="Lu H.C."/>
            <person name="Taylor S."/>
            <person name="Reynolds S.L."/>
            <person name="Mofiz E."/>
            <person name="Najaraj S.H."/>
            <person name="Gowda H."/>
            <person name="Madugundu A."/>
            <person name="Renuse S."/>
            <person name="Holt D."/>
            <person name="Pandey A."/>
            <person name="Papenfuss A.T."/>
            <person name="Fischer K."/>
        </authorList>
    </citation>
    <scope>NUCLEOTIDE SEQUENCE [LARGE SCALE GENOMIC DNA]</scope>
</reference>
<evidence type="ECO:0000256" key="4">
    <source>
        <dbReference type="ARBA" id="ARBA00022679"/>
    </source>
</evidence>
<proteinExistence type="inferred from homology"/>
<keyword evidence="4" id="KW-0808">Transferase</keyword>
<dbReference type="InterPro" id="IPR056580">
    <property type="entry name" value="Ufl1_dom"/>
</dbReference>
<evidence type="ECO:0000259" key="8">
    <source>
        <dbReference type="Pfam" id="PF09743"/>
    </source>
</evidence>
<comment type="similarity">
    <text evidence="2">Belongs to the UFL1 family.</text>
</comment>
<evidence type="ECO:0000256" key="1">
    <source>
        <dbReference type="ARBA" id="ARBA00003950"/>
    </source>
</evidence>
<reference evidence="12" key="3">
    <citation type="submission" date="2022-06" db="UniProtKB">
        <authorList>
            <consortium name="EnsemblMetazoa"/>
        </authorList>
    </citation>
    <scope>IDENTIFICATION</scope>
</reference>
<dbReference type="Proteomes" id="UP000070412">
    <property type="component" value="Unassembled WGS sequence"/>
</dbReference>
<dbReference type="PANTHER" id="PTHR31057">
    <property type="entry name" value="E3 UFM1-PROTEIN LIGASE 1"/>
    <property type="match status" value="1"/>
</dbReference>
<keyword evidence="11" id="KW-0436">Ligase</keyword>
<organism evidence="11">
    <name type="scientific">Sarcoptes scabiei</name>
    <name type="common">Itch mite</name>
    <name type="synonym">Acarus scabiei</name>
    <dbReference type="NCBI Taxonomy" id="52283"/>
    <lineage>
        <taxon>Eukaryota</taxon>
        <taxon>Metazoa</taxon>
        <taxon>Ecdysozoa</taxon>
        <taxon>Arthropoda</taxon>
        <taxon>Chelicerata</taxon>
        <taxon>Arachnida</taxon>
        <taxon>Acari</taxon>
        <taxon>Acariformes</taxon>
        <taxon>Sarcoptiformes</taxon>
        <taxon>Astigmata</taxon>
        <taxon>Psoroptidia</taxon>
        <taxon>Sarcoptoidea</taxon>
        <taxon>Sarcoptidae</taxon>
        <taxon>Sarcoptinae</taxon>
        <taxon>Sarcoptes</taxon>
    </lineage>
</organism>
<evidence type="ECO:0000256" key="3">
    <source>
        <dbReference type="ARBA" id="ARBA00014160"/>
    </source>
</evidence>
<feature type="region of interest" description="Disordered" evidence="7">
    <location>
        <begin position="400"/>
        <end position="467"/>
    </location>
</feature>
<protein>
    <recommendedName>
        <fullName evidence="3">E3 UFM1-protein ligase 1 homolog</fullName>
    </recommendedName>
    <alternativeName>
        <fullName evidence="6">E3 UFM1-protein transferase 1 homolog</fullName>
    </alternativeName>
</protein>
<evidence type="ECO:0000256" key="7">
    <source>
        <dbReference type="SAM" id="MobiDB-lite"/>
    </source>
</evidence>
<dbReference type="AlphaFoldDB" id="A0A834VC92"/>
<dbReference type="Pfam" id="PF25041">
    <property type="entry name" value="UFL1_C"/>
    <property type="match status" value="1"/>
</dbReference>
<dbReference type="GO" id="GO:1990592">
    <property type="term" value="P:protein K69-linked ufmylation"/>
    <property type="evidence" value="ECO:0007669"/>
    <property type="project" value="TreeGrafter"/>
</dbReference>
<dbReference type="Pfam" id="PF09743">
    <property type="entry name" value="E3_UFM1_ligase"/>
    <property type="match status" value="1"/>
</dbReference>
<dbReference type="PANTHER" id="PTHR31057:SF0">
    <property type="entry name" value="E3 UFM1-PROTEIN LIGASE 1"/>
    <property type="match status" value="1"/>
</dbReference>
<reference evidence="11" key="2">
    <citation type="submission" date="2020-01" db="EMBL/GenBank/DDBJ databases">
        <authorList>
            <person name="Korhonen P.K.K."/>
            <person name="Guangxu M.G."/>
            <person name="Wang T.W."/>
            <person name="Stroehlein A.J.S."/>
            <person name="Young N.D."/>
            <person name="Ang C.-S.A."/>
            <person name="Fernando D.W.F."/>
            <person name="Lu H.L."/>
            <person name="Taylor S.T."/>
            <person name="Ehtesham M.E.M."/>
            <person name="Najaraj S.H.N."/>
            <person name="Harsha G.H.G."/>
            <person name="Madugundu A.M."/>
            <person name="Renuse S.R."/>
            <person name="Holt D.H."/>
            <person name="Pandey A.P."/>
            <person name="Papenfuss A.P."/>
            <person name="Gasser R.B.G."/>
            <person name="Fischer K.F."/>
        </authorList>
    </citation>
    <scope>NUCLEOTIDE SEQUENCE</scope>
    <source>
        <strain evidence="11">SSS_KF_BRIS2020</strain>
    </source>
</reference>
<dbReference type="EnsemblMetazoa" id="SSS_5064s_mrna">
    <property type="protein sequence ID" value="KAF7492222.1"/>
    <property type="gene ID" value="SSS_5064"/>
</dbReference>
<dbReference type="Pfam" id="PF25870">
    <property type="entry name" value="WHD_UFL1_5th"/>
    <property type="match status" value="1"/>
</dbReference>
<dbReference type="InterPro" id="IPR056579">
    <property type="entry name" value="Ufl1_N"/>
</dbReference>
<dbReference type="GO" id="GO:0005789">
    <property type="term" value="C:endoplasmic reticulum membrane"/>
    <property type="evidence" value="ECO:0007669"/>
    <property type="project" value="TreeGrafter"/>
</dbReference>
<dbReference type="GO" id="GO:0016874">
    <property type="term" value="F:ligase activity"/>
    <property type="evidence" value="ECO:0007669"/>
    <property type="project" value="UniProtKB-KW"/>
</dbReference>
<keyword evidence="5" id="KW-0833">Ubl conjugation pathway</keyword>
<keyword evidence="13" id="KW-1185">Reference proteome</keyword>
<evidence type="ECO:0000313" key="12">
    <source>
        <dbReference type="EnsemblMetazoa" id="KAF7492222.1"/>
    </source>
</evidence>
<evidence type="ECO:0000256" key="5">
    <source>
        <dbReference type="ARBA" id="ARBA00022786"/>
    </source>
</evidence>
<dbReference type="GO" id="GO:0061666">
    <property type="term" value="F:UFM1 ligase activity"/>
    <property type="evidence" value="ECO:0007669"/>
    <property type="project" value="InterPro"/>
</dbReference>
<feature type="compositionally biased region" description="Basic and acidic residues" evidence="7">
    <location>
        <begin position="407"/>
        <end position="418"/>
    </location>
</feature>
<dbReference type="GO" id="GO:0032434">
    <property type="term" value="P:regulation of proteasomal ubiquitin-dependent protein catabolic process"/>
    <property type="evidence" value="ECO:0007669"/>
    <property type="project" value="TreeGrafter"/>
</dbReference>
<dbReference type="OrthoDB" id="10258297at2759"/>
<dbReference type="InterPro" id="IPR056761">
    <property type="entry name" value="Ufl1-like_C"/>
</dbReference>
<evidence type="ECO:0000313" key="11">
    <source>
        <dbReference type="EMBL" id="KAF7492222.1"/>
    </source>
</evidence>
<feature type="domain" description="E3 UFM1-protein ligase 1-like N-terminal" evidence="8">
    <location>
        <begin position="7"/>
        <end position="279"/>
    </location>
</feature>
<evidence type="ECO:0000259" key="9">
    <source>
        <dbReference type="Pfam" id="PF23659"/>
    </source>
</evidence>
<dbReference type="EMBL" id="WVUK01000056">
    <property type="protein sequence ID" value="KAF7492222.1"/>
    <property type="molecule type" value="Genomic_DNA"/>
</dbReference>
<sequence length="782" mass="89506">MHTSWEEVKKLASDFQRAQQISSVLKLSEKNCVDIVKKLIAMKQINVFFTNDGKEYLTSDHLKYEIQNELFAAGGRISVPDLTSILNVDYGYVEAAAESIARESDGQINMMLGQLVSKEYKDNIASEIDVHLQESGSLNIGDLSKQYDMPTDFLVNLVRDRLDSLIQGKLDDDSRMIYTYDYLARFESKIIGIFSAITRSVTLQSIQNRYNIPEKILIQTLNELIAKKRFLGSISGSSFIPDIYARNRQDYIINFYKHNRYIDYSTLNKLSVSNPKNYLQKIFADQLCYLNSCAIDSLVLSQTETCYEDIIQGKNFYNLYSILPSILTSTDVDMLVSMILTKNKNFSTTINEFTGDQTYYVISKAFLDQSIDWFHDRMQSLGESHLTDGTLQNFFSKNKSNSQKNVVTEEKHEKRDQDQSINVKKGKKGTGIGGQGREIKTKAVKKKYQKSSKQSSDRHQDIEGSETTELPFISMDEVKEILSSKLSKTDAQEDLIELIAEKIFEDLKRKYESYAKELFVSHNAKLNKSKKSFAELQSFVNSTYSKFICFHRSISFITSKGASSTDLASKLSKHLLKSIATDIVNELIGFFTETIVSDTISQEARGKLLSKLPTEYRVDFAKLNDSLISSEIINFIESLEKCTEKINLMLKRIDPRTENLVLNEHQQNLLIQLNECNDSILCLHIIVLLVFQLMYHKMLHASGKFVPQIILFLQKDVNNQLFDLIRKCQENVLKVVSMKDSEEKARVQNLLDQSINECKHLLNDFIANKKSLKKSDENIKNN</sequence>
<gene>
    <name evidence="11" type="ORF">SSS_5064</name>
</gene>
<evidence type="ECO:0000256" key="6">
    <source>
        <dbReference type="ARBA" id="ARBA00030452"/>
    </source>
</evidence>
<evidence type="ECO:0000256" key="2">
    <source>
        <dbReference type="ARBA" id="ARBA00010789"/>
    </source>
</evidence>
<feature type="domain" description="E3 UFM1-protein ligase-like C-terminal" evidence="10">
    <location>
        <begin position="660"/>
        <end position="762"/>
    </location>
</feature>
<name>A0A834VC92_SARSC</name>
<dbReference type="InterPro" id="IPR018611">
    <property type="entry name" value="Ufl1"/>
</dbReference>
<comment type="function">
    <text evidence="1">E3 UFM1-protein ligase that mediates ufmylation of target proteins.</text>
</comment>
<evidence type="ECO:0000313" key="13">
    <source>
        <dbReference type="Proteomes" id="UP000070412"/>
    </source>
</evidence>
<dbReference type="GO" id="GO:0034976">
    <property type="term" value="P:response to endoplasmic reticulum stress"/>
    <property type="evidence" value="ECO:0007669"/>
    <property type="project" value="TreeGrafter"/>
</dbReference>
<feature type="domain" description="E3 UFM1-protein ligase 1-like" evidence="9">
    <location>
        <begin position="534"/>
        <end position="652"/>
    </location>
</feature>